<evidence type="ECO:0000256" key="2">
    <source>
        <dbReference type="SAM" id="SignalP"/>
    </source>
</evidence>
<dbReference type="Gene3D" id="2.60.40.60">
    <property type="entry name" value="Cadherins"/>
    <property type="match status" value="1"/>
</dbReference>
<proteinExistence type="predicted"/>
<reference evidence="4 5" key="1">
    <citation type="journal article" date="2014" name="Nat. Genet.">
        <title>Whole-genome sequence of a flatfish provides insights into ZW sex chromosome evolution and adaptation to a benthic lifestyle.</title>
        <authorList>
            <person name="Chen S."/>
            <person name="Zhang G."/>
            <person name="Shao C."/>
            <person name="Huang Q."/>
            <person name="Liu G."/>
            <person name="Zhang P."/>
            <person name="Song W."/>
            <person name="An N."/>
            <person name="Chalopin D."/>
            <person name="Volff J.N."/>
            <person name="Hong Y."/>
            <person name="Li Q."/>
            <person name="Sha Z."/>
            <person name="Zhou H."/>
            <person name="Xie M."/>
            <person name="Yu Q."/>
            <person name="Liu Y."/>
            <person name="Xiang H."/>
            <person name="Wang N."/>
            <person name="Wu K."/>
            <person name="Yang C."/>
            <person name="Zhou Q."/>
            <person name="Liao X."/>
            <person name="Yang L."/>
            <person name="Hu Q."/>
            <person name="Zhang J."/>
            <person name="Meng L."/>
            <person name="Jin L."/>
            <person name="Tian Y."/>
            <person name="Lian J."/>
            <person name="Yang J."/>
            <person name="Miao G."/>
            <person name="Liu S."/>
            <person name="Liang Z."/>
            <person name="Yan F."/>
            <person name="Li Y."/>
            <person name="Sun B."/>
            <person name="Zhang H."/>
            <person name="Zhang J."/>
            <person name="Zhu Y."/>
            <person name="Du M."/>
            <person name="Zhao Y."/>
            <person name="Schartl M."/>
            <person name="Tang Q."/>
            <person name="Wang J."/>
        </authorList>
    </citation>
    <scope>NUCLEOTIDE SEQUENCE</scope>
</reference>
<evidence type="ECO:0000313" key="5">
    <source>
        <dbReference type="Proteomes" id="UP000265120"/>
    </source>
</evidence>
<keyword evidence="1" id="KW-0325">Glycoprotein</keyword>
<sequence>MAIESIRGQRLGVWIFFCLELFVVNHLEGTSGQIRHSIQEESKLGTSVGNVAKDLGLDLGRLAERNLRVVSGSKQDLFKVNSFCIHSALMVLLKVWRRFPAMWTQDTW</sequence>
<dbReference type="InterPro" id="IPR013164">
    <property type="entry name" value="Cadherin_N"/>
</dbReference>
<evidence type="ECO:0000313" key="4">
    <source>
        <dbReference type="Ensembl" id="ENSCSEP00000009930.1"/>
    </source>
</evidence>
<dbReference type="OMA" id="RRFPAMW"/>
<dbReference type="Ensembl" id="ENSCSET00000010048.1">
    <property type="protein sequence ID" value="ENSCSEP00000009930.1"/>
    <property type="gene ID" value="ENSCSEG00000006376.1"/>
</dbReference>
<keyword evidence="5" id="KW-1185">Reference proteome</keyword>
<feature type="chain" id="PRO_5018014576" description="Cadherin N-terminal domain-containing protein" evidence="2">
    <location>
        <begin position="30"/>
        <end position="108"/>
    </location>
</feature>
<name>A0A3P8VBV3_CYNSE</name>
<keyword evidence="2" id="KW-0732">Signal</keyword>
<dbReference type="GeneTree" id="ENSGT00940000177060"/>
<accession>A0A3P8VBV3</accession>
<dbReference type="AlphaFoldDB" id="A0A3P8VBV3"/>
<feature type="signal peptide" evidence="2">
    <location>
        <begin position="1"/>
        <end position="29"/>
    </location>
</feature>
<dbReference type="CDD" id="cd11304">
    <property type="entry name" value="Cadherin_repeat"/>
    <property type="match status" value="1"/>
</dbReference>
<reference evidence="4" key="2">
    <citation type="submission" date="2025-08" db="UniProtKB">
        <authorList>
            <consortium name="Ensembl"/>
        </authorList>
    </citation>
    <scope>IDENTIFICATION</scope>
</reference>
<evidence type="ECO:0000256" key="1">
    <source>
        <dbReference type="ARBA" id="ARBA00023180"/>
    </source>
</evidence>
<dbReference type="Proteomes" id="UP000265120">
    <property type="component" value="Chromosome 15"/>
</dbReference>
<evidence type="ECO:0000259" key="3">
    <source>
        <dbReference type="Pfam" id="PF08266"/>
    </source>
</evidence>
<reference evidence="4" key="3">
    <citation type="submission" date="2025-09" db="UniProtKB">
        <authorList>
            <consortium name="Ensembl"/>
        </authorList>
    </citation>
    <scope>IDENTIFICATION</scope>
</reference>
<protein>
    <recommendedName>
        <fullName evidence="3">Cadherin N-terminal domain-containing protein</fullName>
    </recommendedName>
</protein>
<dbReference type="InParanoid" id="A0A3P8VBV3"/>
<organism evidence="4 5">
    <name type="scientific">Cynoglossus semilaevis</name>
    <name type="common">Tongue sole</name>
    <dbReference type="NCBI Taxonomy" id="244447"/>
    <lineage>
        <taxon>Eukaryota</taxon>
        <taxon>Metazoa</taxon>
        <taxon>Chordata</taxon>
        <taxon>Craniata</taxon>
        <taxon>Vertebrata</taxon>
        <taxon>Euteleostomi</taxon>
        <taxon>Actinopterygii</taxon>
        <taxon>Neopterygii</taxon>
        <taxon>Teleostei</taxon>
        <taxon>Neoteleostei</taxon>
        <taxon>Acanthomorphata</taxon>
        <taxon>Carangaria</taxon>
        <taxon>Pleuronectiformes</taxon>
        <taxon>Pleuronectoidei</taxon>
        <taxon>Cynoglossidae</taxon>
        <taxon>Cynoglossinae</taxon>
        <taxon>Cynoglossus</taxon>
    </lineage>
</organism>
<dbReference type="Pfam" id="PF08266">
    <property type="entry name" value="Cadherin_2"/>
    <property type="match status" value="1"/>
</dbReference>
<feature type="domain" description="Cadherin N-terminal" evidence="3">
    <location>
        <begin position="33"/>
        <end position="82"/>
    </location>
</feature>